<organism evidence="2 3">
    <name type="scientific">Apiospora marii</name>
    <dbReference type="NCBI Taxonomy" id="335849"/>
    <lineage>
        <taxon>Eukaryota</taxon>
        <taxon>Fungi</taxon>
        <taxon>Dikarya</taxon>
        <taxon>Ascomycota</taxon>
        <taxon>Pezizomycotina</taxon>
        <taxon>Sordariomycetes</taxon>
        <taxon>Xylariomycetidae</taxon>
        <taxon>Amphisphaeriales</taxon>
        <taxon>Apiosporaceae</taxon>
        <taxon>Apiospora</taxon>
    </lineage>
</organism>
<dbReference type="EMBL" id="JAQQWI010000015">
    <property type="protein sequence ID" value="KAK8013024.1"/>
    <property type="molecule type" value="Genomic_DNA"/>
</dbReference>
<sequence>MFGAAASKGSSEGGSGELDVEKIPSRSDRARLKEDVKCEEWGWQESQQYDEDLAKLYERITCLLLGIPSPGRSLKVHYKELVDCILASKLEASPKNDDLEKLLRDFVAVVEVVIHDYRIKARGKPCDDAGIRSLLQRHTILGIIQSIQENIETLHQDIRKAYRKVLHIIADQLRDTPWFIVIETDDFFGPLLWKEGIAEEQN</sequence>
<name>A0ABR1RKF6_9PEZI</name>
<comment type="caution">
    <text evidence="2">The sequence shown here is derived from an EMBL/GenBank/DDBJ whole genome shotgun (WGS) entry which is preliminary data.</text>
</comment>
<protein>
    <submittedName>
        <fullName evidence="2">Uncharacterized protein</fullName>
    </submittedName>
</protein>
<evidence type="ECO:0000313" key="3">
    <source>
        <dbReference type="Proteomes" id="UP001396898"/>
    </source>
</evidence>
<feature type="region of interest" description="Disordered" evidence="1">
    <location>
        <begin position="1"/>
        <end position="23"/>
    </location>
</feature>
<gene>
    <name evidence="2" type="ORF">PG991_010399</name>
</gene>
<evidence type="ECO:0000256" key="1">
    <source>
        <dbReference type="SAM" id="MobiDB-lite"/>
    </source>
</evidence>
<dbReference type="Proteomes" id="UP001396898">
    <property type="component" value="Unassembled WGS sequence"/>
</dbReference>
<accession>A0ABR1RKF6</accession>
<evidence type="ECO:0000313" key="2">
    <source>
        <dbReference type="EMBL" id="KAK8013024.1"/>
    </source>
</evidence>
<proteinExistence type="predicted"/>
<feature type="compositionally biased region" description="Low complexity" evidence="1">
    <location>
        <begin position="1"/>
        <end position="10"/>
    </location>
</feature>
<keyword evidence="3" id="KW-1185">Reference proteome</keyword>
<reference evidence="2 3" key="1">
    <citation type="submission" date="2023-01" db="EMBL/GenBank/DDBJ databases">
        <title>Analysis of 21 Apiospora genomes using comparative genomics revels a genus with tremendous synthesis potential of carbohydrate active enzymes and secondary metabolites.</title>
        <authorList>
            <person name="Sorensen T."/>
        </authorList>
    </citation>
    <scope>NUCLEOTIDE SEQUENCE [LARGE SCALE GENOMIC DNA]</scope>
    <source>
        <strain evidence="2 3">CBS 20057</strain>
    </source>
</reference>